<evidence type="ECO:0000259" key="2">
    <source>
        <dbReference type="Pfam" id="PF01773"/>
    </source>
</evidence>
<feature type="transmembrane region" description="Helical" evidence="1">
    <location>
        <begin position="6"/>
        <end position="26"/>
    </location>
</feature>
<comment type="caution">
    <text evidence="3">The sequence shown here is derived from an EMBL/GenBank/DDBJ whole genome shotgun (WGS) entry which is preliminary data.</text>
</comment>
<accession>A0A7W1WTJ2</accession>
<keyword evidence="4" id="KW-1185">Reference proteome</keyword>
<evidence type="ECO:0000256" key="1">
    <source>
        <dbReference type="SAM" id="Phobius"/>
    </source>
</evidence>
<proteinExistence type="predicted"/>
<reference evidence="3 4" key="1">
    <citation type="submission" date="2020-07" db="EMBL/GenBank/DDBJ databases">
        <authorList>
            <person name="Feng H."/>
        </authorList>
    </citation>
    <scope>NUCLEOTIDE SEQUENCE [LARGE SCALE GENOMIC DNA]</scope>
    <source>
        <strain evidence="4">s-10</strain>
    </source>
</reference>
<feature type="domain" description="Concentrative nucleoside transporter N-terminal" evidence="2">
    <location>
        <begin position="14"/>
        <end position="54"/>
    </location>
</feature>
<protein>
    <recommendedName>
        <fullName evidence="2">Concentrative nucleoside transporter N-terminal domain-containing protein</fullName>
    </recommendedName>
</protein>
<dbReference type="InterPro" id="IPR002668">
    <property type="entry name" value="CNT_N_dom"/>
</dbReference>
<keyword evidence="1" id="KW-0472">Membrane</keyword>
<dbReference type="Proteomes" id="UP000535491">
    <property type="component" value="Unassembled WGS sequence"/>
</dbReference>
<dbReference type="AlphaFoldDB" id="A0A7W1WTJ2"/>
<evidence type="ECO:0000313" key="3">
    <source>
        <dbReference type="EMBL" id="MBA4495759.1"/>
    </source>
</evidence>
<evidence type="ECO:0000313" key="4">
    <source>
        <dbReference type="Proteomes" id="UP000535491"/>
    </source>
</evidence>
<dbReference type="Pfam" id="PF01773">
    <property type="entry name" value="Nucleos_tra2_N"/>
    <property type="match status" value="1"/>
</dbReference>
<gene>
    <name evidence="3" type="ORF">H1191_15805</name>
</gene>
<name>A0A7W1WTJ2_9BACL</name>
<keyword evidence="1" id="KW-1133">Transmembrane helix</keyword>
<organism evidence="3 4">
    <name type="scientific">Paenactinomyces guangxiensis</name>
    <dbReference type="NCBI Taxonomy" id="1490290"/>
    <lineage>
        <taxon>Bacteria</taxon>
        <taxon>Bacillati</taxon>
        <taxon>Bacillota</taxon>
        <taxon>Bacilli</taxon>
        <taxon>Bacillales</taxon>
        <taxon>Thermoactinomycetaceae</taxon>
        <taxon>Paenactinomyces</taxon>
    </lineage>
</organism>
<sequence>MMGCYFMNVIRGLLGIIFLFLIAFLFSNNKKRIRYQTVILGFLLQFLFCLFSLEMAGET</sequence>
<feature type="transmembrane region" description="Helical" evidence="1">
    <location>
        <begin position="38"/>
        <end position="57"/>
    </location>
</feature>
<dbReference type="EMBL" id="JACEIQ010000018">
    <property type="protein sequence ID" value="MBA4495759.1"/>
    <property type="molecule type" value="Genomic_DNA"/>
</dbReference>
<keyword evidence="1" id="KW-0812">Transmembrane</keyword>